<organism evidence="2 3">
    <name type="scientific">Sphingomonas hengshuiensis</name>
    <dbReference type="NCBI Taxonomy" id="1609977"/>
    <lineage>
        <taxon>Bacteria</taxon>
        <taxon>Pseudomonadati</taxon>
        <taxon>Pseudomonadota</taxon>
        <taxon>Alphaproteobacteria</taxon>
        <taxon>Sphingomonadales</taxon>
        <taxon>Sphingomonadaceae</taxon>
        <taxon>Sphingomonas</taxon>
    </lineage>
</organism>
<evidence type="ECO:0000313" key="2">
    <source>
        <dbReference type="EMBL" id="AJP72928.1"/>
    </source>
</evidence>
<proteinExistence type="predicted"/>
<accession>A0A7U4LG45</accession>
<feature type="region of interest" description="Disordered" evidence="1">
    <location>
        <begin position="30"/>
        <end position="50"/>
    </location>
</feature>
<dbReference type="Pfam" id="PF06199">
    <property type="entry name" value="Phage_tail_2"/>
    <property type="match status" value="1"/>
</dbReference>
<evidence type="ECO:0000256" key="1">
    <source>
        <dbReference type="SAM" id="MobiDB-lite"/>
    </source>
</evidence>
<sequence length="141" mass="15031">MATEYGKESRIHVGDGETVEDFLPIAGEQSWDYSASSSEQDESSKDDADIAAMSYGPRKITISANGITKLPDDGLERVLEISKSTTRKGMVKLMKGAIVRFHGQVGVGNVKMTGSKDGPVTWSFDMVACATPIVDNLAASA</sequence>
<reference evidence="2 3" key="1">
    <citation type="journal article" date="2015" name="Int. J. Syst. Evol. Microbiol.">
        <title>Sphingomonas hengshuiensis sp. nov., isolated from lake wetland.</title>
        <authorList>
            <person name="Wei S."/>
            <person name="Wang T."/>
            <person name="Liu H."/>
            <person name="Zhang C."/>
            <person name="Guo J."/>
            <person name="Wang Q."/>
            <person name="Liang K."/>
            <person name="Zhang Z."/>
        </authorList>
    </citation>
    <scope>NUCLEOTIDE SEQUENCE [LARGE SCALE GENOMIC DNA]</scope>
    <source>
        <strain evidence="2 3">WHSC-8</strain>
    </source>
</reference>
<keyword evidence="3" id="KW-1185">Reference proteome</keyword>
<name>A0A7U4LG45_9SPHN</name>
<dbReference type="EMBL" id="CP010836">
    <property type="protein sequence ID" value="AJP72928.1"/>
    <property type="molecule type" value="Genomic_DNA"/>
</dbReference>
<dbReference type="AlphaFoldDB" id="A0A7U4LG45"/>
<gene>
    <name evidence="2" type="ORF">TS85_15710</name>
</gene>
<dbReference type="RefSeq" id="WP_044333507.1">
    <property type="nucleotide sequence ID" value="NZ_CP010836.1"/>
</dbReference>
<dbReference type="InterPro" id="IPR011855">
    <property type="entry name" value="Phgtail_TP901_1"/>
</dbReference>
<dbReference type="OrthoDB" id="7579050at2"/>
<dbReference type="KEGG" id="sphi:TS85_15710"/>
<evidence type="ECO:0008006" key="4">
    <source>
        <dbReference type="Google" id="ProtNLM"/>
    </source>
</evidence>
<dbReference type="Proteomes" id="UP000032300">
    <property type="component" value="Chromosome"/>
</dbReference>
<reference evidence="2 3" key="2">
    <citation type="submission" date="2015-02" db="EMBL/GenBank/DDBJ databases">
        <title>The complete genome of Sphingomonas hengshuiensis sp. WHSC-8 isolated from soil of Hengshui Lake.</title>
        <authorList>
            <person name="Wei S."/>
            <person name="Guo J."/>
            <person name="Su C."/>
            <person name="Wu R."/>
            <person name="Zhang Z."/>
            <person name="Liang K."/>
            <person name="Li H."/>
            <person name="Wang T."/>
            <person name="Liu H."/>
            <person name="Zhang C."/>
            <person name="Li Z."/>
            <person name="Wang Q."/>
            <person name="Meng J."/>
        </authorList>
    </citation>
    <scope>NUCLEOTIDE SEQUENCE [LARGE SCALE GENOMIC DNA]</scope>
    <source>
        <strain evidence="2 3">WHSC-8</strain>
    </source>
</reference>
<protein>
    <recommendedName>
        <fullName evidence="4">Phage tail protein</fullName>
    </recommendedName>
</protein>
<evidence type="ECO:0000313" key="3">
    <source>
        <dbReference type="Proteomes" id="UP000032300"/>
    </source>
</evidence>